<name>A0A822XUL8_NELNU</name>
<accession>A0A822XUL8</accession>
<evidence type="ECO:0000313" key="1">
    <source>
        <dbReference type="EMBL" id="DAD25324.1"/>
    </source>
</evidence>
<dbReference type="AlphaFoldDB" id="A0A822XUL8"/>
<keyword evidence="2" id="KW-1185">Reference proteome</keyword>
<comment type="caution">
    <text evidence="1">The sequence shown here is derived from an EMBL/GenBank/DDBJ whole genome shotgun (WGS) entry which is preliminary data.</text>
</comment>
<organism evidence="1 2">
    <name type="scientific">Nelumbo nucifera</name>
    <name type="common">Sacred lotus</name>
    <dbReference type="NCBI Taxonomy" id="4432"/>
    <lineage>
        <taxon>Eukaryota</taxon>
        <taxon>Viridiplantae</taxon>
        <taxon>Streptophyta</taxon>
        <taxon>Embryophyta</taxon>
        <taxon>Tracheophyta</taxon>
        <taxon>Spermatophyta</taxon>
        <taxon>Magnoliopsida</taxon>
        <taxon>Proteales</taxon>
        <taxon>Nelumbonaceae</taxon>
        <taxon>Nelumbo</taxon>
    </lineage>
</organism>
<protein>
    <submittedName>
        <fullName evidence="1">Uncharacterized protein</fullName>
    </submittedName>
</protein>
<gene>
    <name evidence="1" type="ORF">HUJ06_026788</name>
</gene>
<dbReference type="EMBL" id="DUZY01000001">
    <property type="protein sequence ID" value="DAD25324.1"/>
    <property type="molecule type" value="Genomic_DNA"/>
</dbReference>
<reference evidence="1 2" key="1">
    <citation type="journal article" date="2020" name="Mol. Biol. Evol.">
        <title>Distinct Expression and Methylation Patterns for Genes with Different Fates following a Single Whole-Genome Duplication in Flowering Plants.</title>
        <authorList>
            <person name="Shi T."/>
            <person name="Rahmani R.S."/>
            <person name="Gugger P.F."/>
            <person name="Wang M."/>
            <person name="Li H."/>
            <person name="Zhang Y."/>
            <person name="Li Z."/>
            <person name="Wang Q."/>
            <person name="Van de Peer Y."/>
            <person name="Marchal K."/>
            <person name="Chen J."/>
        </authorList>
    </citation>
    <scope>NUCLEOTIDE SEQUENCE [LARGE SCALE GENOMIC DNA]</scope>
    <source>
        <tissue evidence="1">Leaf</tissue>
    </source>
</reference>
<dbReference type="Proteomes" id="UP000607653">
    <property type="component" value="Unassembled WGS sequence"/>
</dbReference>
<proteinExistence type="predicted"/>
<evidence type="ECO:0000313" key="2">
    <source>
        <dbReference type="Proteomes" id="UP000607653"/>
    </source>
</evidence>
<sequence>MSGFNLSDLVFDRQELEPLSALKLLVLTVI</sequence>